<dbReference type="Proteomes" id="UP000193387">
    <property type="component" value="Unassembled WGS sequence"/>
</dbReference>
<reference evidence="2 3" key="1">
    <citation type="submission" date="2016-01" db="EMBL/GenBank/DDBJ databases">
        <title>The new phylogeny of the genus Mycobacterium.</title>
        <authorList>
            <person name="Tarcisio F."/>
            <person name="Conor M."/>
            <person name="Antonella G."/>
            <person name="Elisabetta G."/>
            <person name="Giulia F.S."/>
            <person name="Sara T."/>
            <person name="Anna F."/>
            <person name="Clotilde B."/>
            <person name="Roberto B."/>
            <person name="Veronica D.S."/>
            <person name="Fabio R."/>
            <person name="Monica P."/>
            <person name="Olivier J."/>
            <person name="Enrico T."/>
            <person name="Nicola S."/>
        </authorList>
    </citation>
    <scope>NUCLEOTIDE SEQUENCE [LARGE SCALE GENOMIC DNA]</scope>
    <source>
        <strain evidence="2 3">DSM 44616</strain>
    </source>
</reference>
<dbReference type="AlphaFoldDB" id="A0AAJ3NMT7"/>
<name>A0AAJ3NMT7_9MYCO</name>
<feature type="region of interest" description="Disordered" evidence="1">
    <location>
        <begin position="65"/>
        <end position="84"/>
    </location>
</feature>
<sequence>MMSDIRQGHLIMKMWIQIQGHDDDDEYPDGATYEIVTGGVLKVTSGKDIHLFSPGHWQEVMIDTRPTGQRTEGGEELNDELNWQ</sequence>
<keyword evidence="3" id="KW-1185">Reference proteome</keyword>
<comment type="caution">
    <text evidence="2">The sequence shown here is derived from an EMBL/GenBank/DDBJ whole genome shotgun (WGS) entry which is preliminary data.</text>
</comment>
<accession>A0AAJ3NMT7</accession>
<proteinExistence type="predicted"/>
<evidence type="ECO:0000313" key="2">
    <source>
        <dbReference type="EMBL" id="ORW69096.1"/>
    </source>
</evidence>
<feature type="compositionally biased region" description="Acidic residues" evidence="1">
    <location>
        <begin position="74"/>
        <end position="84"/>
    </location>
</feature>
<dbReference type="EMBL" id="LQPR01000049">
    <property type="protein sequence ID" value="ORW69096.1"/>
    <property type="molecule type" value="Genomic_DNA"/>
</dbReference>
<gene>
    <name evidence="2" type="ORF">AWC23_20330</name>
</gene>
<evidence type="ECO:0000313" key="3">
    <source>
        <dbReference type="Proteomes" id="UP000193387"/>
    </source>
</evidence>
<evidence type="ECO:0000256" key="1">
    <source>
        <dbReference type="SAM" id="MobiDB-lite"/>
    </source>
</evidence>
<protein>
    <submittedName>
        <fullName evidence="2">Uncharacterized protein</fullName>
    </submittedName>
</protein>
<organism evidence="2 3">
    <name type="scientific">Mycobacterium saskatchewanense</name>
    <dbReference type="NCBI Taxonomy" id="220927"/>
    <lineage>
        <taxon>Bacteria</taxon>
        <taxon>Bacillati</taxon>
        <taxon>Actinomycetota</taxon>
        <taxon>Actinomycetes</taxon>
        <taxon>Mycobacteriales</taxon>
        <taxon>Mycobacteriaceae</taxon>
        <taxon>Mycobacterium</taxon>
        <taxon>Mycobacterium simiae complex</taxon>
    </lineage>
</organism>